<name>A0A8X6X499_9ARAC</name>
<dbReference type="EMBL" id="BMAV01005572">
    <property type="protein sequence ID" value="GFY46747.1"/>
    <property type="molecule type" value="Genomic_DNA"/>
</dbReference>
<organism evidence="1 2">
    <name type="scientific">Trichonephila inaurata madagascariensis</name>
    <dbReference type="NCBI Taxonomy" id="2747483"/>
    <lineage>
        <taxon>Eukaryota</taxon>
        <taxon>Metazoa</taxon>
        <taxon>Ecdysozoa</taxon>
        <taxon>Arthropoda</taxon>
        <taxon>Chelicerata</taxon>
        <taxon>Arachnida</taxon>
        <taxon>Araneae</taxon>
        <taxon>Araneomorphae</taxon>
        <taxon>Entelegynae</taxon>
        <taxon>Araneoidea</taxon>
        <taxon>Nephilidae</taxon>
        <taxon>Trichonephila</taxon>
        <taxon>Trichonephila inaurata</taxon>
    </lineage>
</organism>
<gene>
    <name evidence="1" type="primary">NCL1_51334</name>
    <name evidence="1" type="ORF">TNIN_417581</name>
</gene>
<keyword evidence="2" id="KW-1185">Reference proteome</keyword>
<evidence type="ECO:0000313" key="2">
    <source>
        <dbReference type="Proteomes" id="UP000886998"/>
    </source>
</evidence>
<dbReference type="OrthoDB" id="6442499at2759"/>
<dbReference type="AlphaFoldDB" id="A0A8X6X499"/>
<comment type="caution">
    <text evidence="1">The sequence shown here is derived from an EMBL/GenBank/DDBJ whole genome shotgun (WGS) entry which is preliminary data.</text>
</comment>
<sequence>MNFYNPTVPNLQQMSFVMIAVKICNDQEVKALMKKYGHASFLIPSKEMHIFLHKELPQYTPSPKTYGLLIHEYEDIFCSNVSNSMYYYGISNPVLYHHWNEHRFVENILPCMMWEELISKKISSLPLPNSMKWKLMPLVRCICIEMEKWQKDHKDIFQFQSTDFQRNFCWNSQGRIDRVKTAKSLINDESLCITERYHLARLYFFVSDIISLGNKLDPLALFGVKEGYDHDEYNKKLWFFYMKTKTDEYLNRICRTSVCHPYNLRAYFSFFTPSEKTELLKLFMHNKSLNHEDLYLCLSQLEKNEQELILRLYSYEILQYYLVWPLQNEFLDVLKSLWPFISIEKCIDILCFIIYERIMIGWKDFDYVWLLKEFWRQTPNNFKELLKNHEVYQNLLPVISYELDNSFPNEVILENYKENDLKFHHVRIKYHISKMTNLINSWSFRKRII</sequence>
<accession>A0A8X6X499</accession>
<reference evidence="1" key="1">
    <citation type="submission" date="2020-08" db="EMBL/GenBank/DDBJ databases">
        <title>Multicomponent nature underlies the extraordinary mechanical properties of spider dragline silk.</title>
        <authorList>
            <person name="Kono N."/>
            <person name="Nakamura H."/>
            <person name="Mori M."/>
            <person name="Yoshida Y."/>
            <person name="Ohtoshi R."/>
            <person name="Malay A.D."/>
            <person name="Moran D.A.P."/>
            <person name="Tomita M."/>
            <person name="Numata K."/>
            <person name="Arakawa K."/>
        </authorList>
    </citation>
    <scope>NUCLEOTIDE SEQUENCE</scope>
</reference>
<proteinExistence type="predicted"/>
<evidence type="ECO:0000313" key="1">
    <source>
        <dbReference type="EMBL" id="GFY46747.1"/>
    </source>
</evidence>
<dbReference type="Proteomes" id="UP000886998">
    <property type="component" value="Unassembled WGS sequence"/>
</dbReference>
<protein>
    <submittedName>
        <fullName evidence="1">Uncharacterized protein</fullName>
    </submittedName>
</protein>